<name>A0A1B6L8Q3_9HEMI</name>
<dbReference type="AlphaFoldDB" id="A0A1B6L8Q3"/>
<reference evidence="1" key="1">
    <citation type="submission" date="2015-11" db="EMBL/GenBank/DDBJ databases">
        <title>De novo transcriptome assembly of four potential Pierce s Disease insect vectors from Arizona vineyards.</title>
        <authorList>
            <person name="Tassone E.E."/>
        </authorList>
    </citation>
    <scope>NUCLEOTIDE SEQUENCE</scope>
</reference>
<proteinExistence type="predicted"/>
<accession>A0A1B6L8Q3</accession>
<organism evidence="1">
    <name type="scientific">Graphocephala atropunctata</name>
    <dbReference type="NCBI Taxonomy" id="36148"/>
    <lineage>
        <taxon>Eukaryota</taxon>
        <taxon>Metazoa</taxon>
        <taxon>Ecdysozoa</taxon>
        <taxon>Arthropoda</taxon>
        <taxon>Hexapoda</taxon>
        <taxon>Insecta</taxon>
        <taxon>Pterygota</taxon>
        <taxon>Neoptera</taxon>
        <taxon>Paraneoptera</taxon>
        <taxon>Hemiptera</taxon>
        <taxon>Auchenorrhyncha</taxon>
        <taxon>Membracoidea</taxon>
        <taxon>Cicadellidae</taxon>
        <taxon>Cicadellinae</taxon>
        <taxon>Cicadellini</taxon>
        <taxon>Graphocephala</taxon>
    </lineage>
</organism>
<sequence length="192" mass="22048">FLQPTQILLEVLETHVDSLEKGEQSIYLSQTVQMLQKVLGNNSNPGQQQVYIIHIVTLLKKMIEGSNPSTEAQRESSLKMLKLAEQILRQHPPASTCAEFVIPDKVLQNENLKNPIERRQPPHSMVDCKMRAVRETMDPPLHQPFHTMQYQKKNNTYHPDEALVIQTYHRMSPDLQNLQGINPPENLVSKEP</sequence>
<protein>
    <submittedName>
        <fullName evidence="1">Uncharacterized protein</fullName>
    </submittedName>
</protein>
<feature type="non-terminal residue" evidence="1">
    <location>
        <position position="192"/>
    </location>
</feature>
<evidence type="ECO:0000313" key="1">
    <source>
        <dbReference type="EMBL" id="JAT20078.1"/>
    </source>
</evidence>
<dbReference type="EMBL" id="GEBQ01019899">
    <property type="protein sequence ID" value="JAT20078.1"/>
    <property type="molecule type" value="Transcribed_RNA"/>
</dbReference>
<gene>
    <name evidence="1" type="ORF">g.3609</name>
</gene>
<feature type="non-terminal residue" evidence="1">
    <location>
        <position position="1"/>
    </location>
</feature>